<evidence type="ECO:0000313" key="10">
    <source>
        <dbReference type="Proteomes" id="UP000012073"/>
    </source>
</evidence>
<dbReference type="GO" id="GO:0000149">
    <property type="term" value="F:SNARE binding"/>
    <property type="evidence" value="ECO:0007669"/>
    <property type="project" value="TreeGrafter"/>
</dbReference>
<dbReference type="SUPFAM" id="SSF47661">
    <property type="entry name" value="t-snare proteins"/>
    <property type="match status" value="1"/>
</dbReference>
<dbReference type="InterPro" id="IPR010989">
    <property type="entry name" value="SNARE"/>
</dbReference>
<comment type="subcellular location">
    <subcellularLocation>
        <location evidence="1">Membrane</location>
        <topology evidence="1">Single-pass type IV membrane protein</topology>
    </subcellularLocation>
</comment>
<dbReference type="GO" id="GO:0012505">
    <property type="term" value="C:endomembrane system"/>
    <property type="evidence" value="ECO:0007669"/>
    <property type="project" value="TreeGrafter"/>
</dbReference>
<evidence type="ECO:0000256" key="4">
    <source>
        <dbReference type="ARBA" id="ARBA00022989"/>
    </source>
</evidence>
<dbReference type="PROSITE" id="PS50192">
    <property type="entry name" value="T_SNARE"/>
    <property type="match status" value="1"/>
</dbReference>
<evidence type="ECO:0000259" key="8">
    <source>
        <dbReference type="PROSITE" id="PS50192"/>
    </source>
</evidence>
<evidence type="ECO:0000256" key="5">
    <source>
        <dbReference type="ARBA" id="ARBA00023136"/>
    </source>
</evidence>
<dbReference type="Pfam" id="PF05739">
    <property type="entry name" value="SNARE"/>
    <property type="match status" value="1"/>
</dbReference>
<dbReference type="GO" id="GO:0048278">
    <property type="term" value="P:vesicle docking"/>
    <property type="evidence" value="ECO:0007669"/>
    <property type="project" value="TreeGrafter"/>
</dbReference>
<dbReference type="PANTHER" id="PTHR19957:SF307">
    <property type="entry name" value="PROTEIN SSO1-RELATED"/>
    <property type="match status" value="1"/>
</dbReference>
<evidence type="ECO:0000256" key="6">
    <source>
        <dbReference type="SAM" id="MobiDB-lite"/>
    </source>
</evidence>
<comment type="similarity">
    <text evidence="2">Belongs to the syntaxin family.</text>
</comment>
<dbReference type="GO" id="GO:0005484">
    <property type="term" value="F:SNAP receptor activity"/>
    <property type="evidence" value="ECO:0007669"/>
    <property type="project" value="InterPro"/>
</dbReference>
<evidence type="ECO:0000313" key="9">
    <source>
        <dbReference type="EMBL" id="CDF77530.1"/>
    </source>
</evidence>
<dbReference type="Pfam" id="PF00804">
    <property type="entry name" value="Syntaxin"/>
    <property type="match status" value="1"/>
</dbReference>
<feature type="transmembrane region" description="Helical" evidence="7">
    <location>
        <begin position="271"/>
        <end position="294"/>
    </location>
</feature>
<dbReference type="Gene3D" id="1.20.5.110">
    <property type="match status" value="1"/>
</dbReference>
<dbReference type="Gene3D" id="1.20.58.70">
    <property type="match status" value="1"/>
</dbReference>
<dbReference type="SMART" id="SM00397">
    <property type="entry name" value="t_SNARE"/>
    <property type="match status" value="1"/>
</dbReference>
<dbReference type="OMA" id="EMGMHKP"/>
<dbReference type="CDD" id="cd15848">
    <property type="entry name" value="SNARE_syntaxin1-like"/>
    <property type="match status" value="1"/>
</dbReference>
<feature type="region of interest" description="Disordered" evidence="6">
    <location>
        <begin position="303"/>
        <end position="322"/>
    </location>
</feature>
<dbReference type="GO" id="GO:0031201">
    <property type="term" value="C:SNARE complex"/>
    <property type="evidence" value="ECO:0007669"/>
    <property type="project" value="TreeGrafter"/>
</dbReference>
<dbReference type="EMBL" id="HG001843">
    <property type="protein sequence ID" value="CDF77530.1"/>
    <property type="molecule type" value="Genomic_DNA"/>
</dbReference>
<feature type="compositionally biased region" description="Basic and acidic residues" evidence="6">
    <location>
        <begin position="1"/>
        <end position="12"/>
    </location>
</feature>
<dbReference type="GO" id="GO:0006886">
    <property type="term" value="P:intracellular protein transport"/>
    <property type="evidence" value="ECO:0007669"/>
    <property type="project" value="InterPro"/>
</dbReference>
<evidence type="ECO:0000256" key="3">
    <source>
        <dbReference type="ARBA" id="ARBA00022692"/>
    </source>
</evidence>
<dbReference type="InterPro" id="IPR006012">
    <property type="entry name" value="Syntaxin/epimorphin_CS"/>
</dbReference>
<keyword evidence="3 7" id="KW-0812">Transmembrane</keyword>
<dbReference type="Gramene" id="CDF77530">
    <property type="protein sequence ID" value="CDF77530"/>
    <property type="gene ID" value="CHC_T00005391001"/>
</dbReference>
<dbReference type="RefSeq" id="XP_005717314.1">
    <property type="nucleotide sequence ID" value="XM_005717257.1"/>
</dbReference>
<dbReference type="PANTHER" id="PTHR19957">
    <property type="entry name" value="SYNTAXIN"/>
    <property type="match status" value="1"/>
</dbReference>
<gene>
    <name evidence="9" type="ORF">CHC_T00005391001</name>
</gene>
<organism evidence="9 10">
    <name type="scientific">Chondrus crispus</name>
    <name type="common">Carrageen Irish moss</name>
    <name type="synonym">Polymorpha crispa</name>
    <dbReference type="NCBI Taxonomy" id="2769"/>
    <lineage>
        <taxon>Eukaryota</taxon>
        <taxon>Rhodophyta</taxon>
        <taxon>Florideophyceae</taxon>
        <taxon>Rhodymeniophycidae</taxon>
        <taxon>Gigartinales</taxon>
        <taxon>Gigartinaceae</taxon>
        <taxon>Chondrus</taxon>
    </lineage>
</organism>
<dbReference type="InterPro" id="IPR006011">
    <property type="entry name" value="Syntaxin_N"/>
</dbReference>
<dbReference type="KEGG" id="ccp:CHC_T00005391001"/>
<evidence type="ECO:0000256" key="1">
    <source>
        <dbReference type="ARBA" id="ARBA00004211"/>
    </source>
</evidence>
<dbReference type="PhylomeDB" id="S0F300"/>
<dbReference type="OrthoDB" id="10255013at2759"/>
<sequence length="342" mass="37943">MMGERNRLEELQQGRSLHSEPISQHDDIETGLTSDQDAVLAKFNREAAAIDKVHAWAEDSIRAIKDSIQGATTNGDALKSIGDKLNVVEEKLGAVRKRLKRIAGENKELSEKKSGVPSSLRIRVSRYTKLGKDFMAVTSKLEATREAHKEAVTRTMKQEILAVNPSVSETQVDRALESGSGLESVLESGNSNLRYQIEDLQSRNRDIQKLSKSIIDLHQMFTDMGILVEGQQELINDIEYNVEQVKTDTKKGAEELVVARKHQKSARKKKMCICIIITIVLGGGAAGIIIWLGLKNGWFSGGDSNDTEPTPTPIPTPSGTVRRGNHYFGNPSPDHFVFKWRD</sequence>
<dbReference type="Proteomes" id="UP000012073">
    <property type="component" value="Unassembled WGS sequence"/>
</dbReference>
<dbReference type="PROSITE" id="PS00914">
    <property type="entry name" value="SYNTAXIN"/>
    <property type="match status" value="1"/>
</dbReference>
<dbReference type="GO" id="GO:0005886">
    <property type="term" value="C:plasma membrane"/>
    <property type="evidence" value="ECO:0007669"/>
    <property type="project" value="TreeGrafter"/>
</dbReference>
<dbReference type="GO" id="GO:0006906">
    <property type="term" value="P:vesicle fusion"/>
    <property type="evidence" value="ECO:0007669"/>
    <property type="project" value="TreeGrafter"/>
</dbReference>
<feature type="domain" description="T-SNARE coiled-coil homology" evidence="8">
    <location>
        <begin position="197"/>
        <end position="259"/>
    </location>
</feature>
<accession>S0F300</accession>
<dbReference type="GO" id="GO:0006887">
    <property type="term" value="P:exocytosis"/>
    <property type="evidence" value="ECO:0007669"/>
    <property type="project" value="TreeGrafter"/>
</dbReference>
<proteinExistence type="inferred from homology"/>
<keyword evidence="10" id="KW-1185">Reference proteome</keyword>
<dbReference type="InterPro" id="IPR000727">
    <property type="entry name" value="T_SNARE_dom"/>
</dbReference>
<keyword evidence="4 7" id="KW-1133">Transmembrane helix</keyword>
<dbReference type="GeneID" id="17325029"/>
<dbReference type="AlphaFoldDB" id="S0F300"/>
<feature type="region of interest" description="Disordered" evidence="6">
    <location>
        <begin position="1"/>
        <end position="29"/>
    </location>
</feature>
<name>S0F300_CHOCR</name>
<dbReference type="STRING" id="2769.S0F300"/>
<evidence type="ECO:0000256" key="2">
    <source>
        <dbReference type="ARBA" id="ARBA00009063"/>
    </source>
</evidence>
<reference evidence="10" key="1">
    <citation type="journal article" date="2013" name="Proc. Natl. Acad. Sci. U.S.A.">
        <title>Genome structure and metabolic features in the red seaweed Chondrus crispus shed light on evolution of the Archaeplastida.</title>
        <authorList>
            <person name="Collen J."/>
            <person name="Porcel B."/>
            <person name="Carre W."/>
            <person name="Ball S.G."/>
            <person name="Chaparro C."/>
            <person name="Tonon T."/>
            <person name="Barbeyron T."/>
            <person name="Michel G."/>
            <person name="Noel B."/>
            <person name="Valentin K."/>
            <person name="Elias M."/>
            <person name="Artiguenave F."/>
            <person name="Arun A."/>
            <person name="Aury J.M."/>
            <person name="Barbosa-Neto J.F."/>
            <person name="Bothwell J.H."/>
            <person name="Bouget F.Y."/>
            <person name="Brillet L."/>
            <person name="Cabello-Hurtado F."/>
            <person name="Capella-Gutierrez S."/>
            <person name="Charrier B."/>
            <person name="Cladiere L."/>
            <person name="Cock J.M."/>
            <person name="Coelho S.M."/>
            <person name="Colleoni C."/>
            <person name="Czjzek M."/>
            <person name="Da Silva C."/>
            <person name="Delage L."/>
            <person name="Denoeud F."/>
            <person name="Deschamps P."/>
            <person name="Dittami S.M."/>
            <person name="Gabaldon T."/>
            <person name="Gachon C.M."/>
            <person name="Groisillier A."/>
            <person name="Herve C."/>
            <person name="Jabbari K."/>
            <person name="Katinka M."/>
            <person name="Kloareg B."/>
            <person name="Kowalczyk N."/>
            <person name="Labadie K."/>
            <person name="Leblanc C."/>
            <person name="Lopez P.J."/>
            <person name="McLachlan D.H."/>
            <person name="Meslet-Cladiere L."/>
            <person name="Moustafa A."/>
            <person name="Nehr Z."/>
            <person name="Nyvall Collen P."/>
            <person name="Panaud O."/>
            <person name="Partensky F."/>
            <person name="Poulain J."/>
            <person name="Rensing S.A."/>
            <person name="Rousvoal S."/>
            <person name="Samson G."/>
            <person name="Symeonidi A."/>
            <person name="Weissenbach J."/>
            <person name="Zambounis A."/>
            <person name="Wincker P."/>
            <person name="Boyen C."/>
        </authorList>
    </citation>
    <scope>NUCLEOTIDE SEQUENCE [LARGE SCALE GENOMIC DNA]</scope>
    <source>
        <strain evidence="10">cv. Stackhouse</strain>
    </source>
</reference>
<evidence type="ECO:0000256" key="7">
    <source>
        <dbReference type="SAM" id="Phobius"/>
    </source>
</evidence>
<protein>
    <recommendedName>
        <fullName evidence="8">t-SNARE coiled-coil homology domain-containing protein</fullName>
    </recommendedName>
</protein>
<dbReference type="InterPro" id="IPR045242">
    <property type="entry name" value="Syntaxin"/>
</dbReference>
<keyword evidence="5 7" id="KW-0472">Membrane</keyword>